<dbReference type="EMBL" id="CP047628">
    <property type="protein sequence ID" value="QIW59251.1"/>
    <property type="molecule type" value="Genomic_DNA"/>
</dbReference>
<dbReference type="AlphaFoldDB" id="A0A290Q4G1"/>
<proteinExistence type="predicted"/>
<accession>A0A290Q4G1</accession>
<feature type="transmembrane region" description="Helical" evidence="1">
    <location>
        <begin position="45"/>
        <end position="65"/>
    </location>
</feature>
<sequence>MMEKFKKIATPKRILALIILILVLIFAFQNLNTVSLNLVFFSLNMPLLVLIVALYVLGVITGWSVKRNDIKQIVNKAQDETKKEIKDLQEQIKDIN</sequence>
<organism evidence="2 5">
    <name type="scientific">Pseudolactococcus raffinolactis</name>
    <dbReference type="NCBI Taxonomy" id="1366"/>
    <lineage>
        <taxon>Bacteria</taxon>
        <taxon>Bacillati</taxon>
        <taxon>Bacillota</taxon>
        <taxon>Bacilli</taxon>
        <taxon>Lactobacillales</taxon>
        <taxon>Streptococcaceae</taxon>
        <taxon>Pseudolactococcus</taxon>
    </lineage>
</organism>
<reference evidence="4 5" key="1">
    <citation type="submission" date="2019-12" db="EMBL/GenBank/DDBJ databases">
        <title>Whole genome sequences of Lactococcus raffinolactis strains isolated from sewage.</title>
        <authorList>
            <person name="Ybazeta G."/>
            <person name="Ross M."/>
            <person name="Brabant-Kirwan D."/>
            <person name="Saleh M."/>
            <person name="Dillon J.A."/>
            <person name="Splinter K."/>
            <person name="Nokhbeh R."/>
        </authorList>
    </citation>
    <scope>NUCLEOTIDE SEQUENCE [LARGE SCALE GENOMIC DNA]</scope>
    <source>
        <strain evidence="3 4">Lr_19_14</strain>
        <strain evidence="2 5">Lr_19_5</strain>
    </source>
</reference>
<protein>
    <submittedName>
        <fullName evidence="2">DUF1049 domain-containing protein</fullName>
    </submittedName>
</protein>
<dbReference type="Proteomes" id="UP000501558">
    <property type="component" value="Chromosome"/>
</dbReference>
<evidence type="ECO:0000256" key="1">
    <source>
        <dbReference type="SAM" id="Phobius"/>
    </source>
</evidence>
<dbReference type="Proteomes" id="UP000501945">
    <property type="component" value="Chromosome"/>
</dbReference>
<evidence type="ECO:0000313" key="3">
    <source>
        <dbReference type="EMBL" id="QIW59251.1"/>
    </source>
</evidence>
<keyword evidence="1" id="KW-0472">Membrane</keyword>
<gene>
    <name evidence="3" type="ORF">GU334_10155</name>
    <name evidence="2" type="ORF">GU336_11705</name>
</gene>
<dbReference type="EMBL" id="CP047616">
    <property type="protein sequence ID" value="QIW54752.1"/>
    <property type="molecule type" value="Genomic_DNA"/>
</dbReference>
<name>A0A290Q4G1_9LACT</name>
<keyword evidence="4" id="KW-1185">Reference proteome</keyword>
<keyword evidence="1" id="KW-1133">Transmembrane helix</keyword>
<keyword evidence="1" id="KW-0812">Transmembrane</keyword>
<evidence type="ECO:0000313" key="4">
    <source>
        <dbReference type="Proteomes" id="UP000501558"/>
    </source>
</evidence>
<evidence type="ECO:0000313" key="5">
    <source>
        <dbReference type="Proteomes" id="UP000501945"/>
    </source>
</evidence>
<dbReference type="KEGG" id="lrn:CMV25_03935"/>
<evidence type="ECO:0000313" key="2">
    <source>
        <dbReference type="EMBL" id="QIW54752.1"/>
    </source>
</evidence>